<dbReference type="PANTHER" id="PTHR42982">
    <property type="entry name" value="SEC-INDEPENDENT PROTEIN TRANSLOCASE PROTEIN TATA"/>
    <property type="match status" value="1"/>
</dbReference>
<feature type="transmembrane region" description="Helical" evidence="9">
    <location>
        <begin position="6"/>
        <end position="26"/>
    </location>
</feature>
<dbReference type="AlphaFoldDB" id="A0A432MRK1"/>
<keyword evidence="5 9" id="KW-0653">Protein transport</keyword>
<evidence type="ECO:0000256" key="6">
    <source>
        <dbReference type="ARBA" id="ARBA00022989"/>
    </source>
</evidence>
<dbReference type="InterPro" id="IPR006312">
    <property type="entry name" value="TatA/E"/>
</dbReference>
<comment type="subcellular location">
    <subcellularLocation>
        <location evidence="1 9">Cell membrane</location>
        <topology evidence="1 9">Single-pass membrane protein</topology>
    </subcellularLocation>
</comment>
<dbReference type="InterPro" id="IPR003369">
    <property type="entry name" value="TatA/B/E"/>
</dbReference>
<feature type="compositionally biased region" description="Basic and acidic residues" evidence="10">
    <location>
        <begin position="57"/>
        <end position="74"/>
    </location>
</feature>
<evidence type="ECO:0000256" key="10">
    <source>
        <dbReference type="SAM" id="MobiDB-lite"/>
    </source>
</evidence>
<reference evidence="11 12" key="1">
    <citation type="submission" date="2018-12" db="EMBL/GenBank/DDBJ databases">
        <authorList>
            <person name="Toschakov S.V."/>
        </authorList>
    </citation>
    <scope>NUCLEOTIDE SEQUENCE [LARGE SCALE GENOMIC DNA]</scope>
    <source>
        <strain evidence="11 12">GM2012</strain>
    </source>
</reference>
<dbReference type="HAMAP" id="MF_00236">
    <property type="entry name" value="TatA_E"/>
    <property type="match status" value="1"/>
</dbReference>
<organism evidence="11 12">
    <name type="scientific">Tautonia sociabilis</name>
    <dbReference type="NCBI Taxonomy" id="2080755"/>
    <lineage>
        <taxon>Bacteria</taxon>
        <taxon>Pseudomonadati</taxon>
        <taxon>Planctomycetota</taxon>
        <taxon>Planctomycetia</taxon>
        <taxon>Isosphaerales</taxon>
        <taxon>Isosphaeraceae</taxon>
        <taxon>Tautonia</taxon>
    </lineage>
</organism>
<name>A0A432MRK1_9BACT</name>
<comment type="similarity">
    <text evidence="9">Belongs to the TatA/E family.</text>
</comment>
<keyword evidence="12" id="KW-1185">Reference proteome</keyword>
<sequence length="74" mass="7953">MITFALLPSFGPWELAVIGMVSLLIFGNRLPSVMRSLGKSVVEFKKGMNSIEEELDEAGKPDANAKKAETGADV</sequence>
<dbReference type="GO" id="GO:0043953">
    <property type="term" value="P:protein transport by the Tat complex"/>
    <property type="evidence" value="ECO:0007669"/>
    <property type="project" value="UniProtKB-UniRule"/>
</dbReference>
<dbReference type="GO" id="GO:0008320">
    <property type="term" value="F:protein transmembrane transporter activity"/>
    <property type="evidence" value="ECO:0007669"/>
    <property type="project" value="UniProtKB-UniRule"/>
</dbReference>
<evidence type="ECO:0000313" key="11">
    <source>
        <dbReference type="EMBL" id="RUL89585.1"/>
    </source>
</evidence>
<gene>
    <name evidence="9" type="primary">tatA</name>
    <name evidence="11" type="ORF">TsocGM_01160</name>
</gene>
<evidence type="ECO:0000256" key="5">
    <source>
        <dbReference type="ARBA" id="ARBA00022927"/>
    </source>
</evidence>
<keyword evidence="8 9" id="KW-0472">Membrane</keyword>
<dbReference type="EMBL" id="RYZH01000002">
    <property type="protein sequence ID" value="RUL89585.1"/>
    <property type="molecule type" value="Genomic_DNA"/>
</dbReference>
<comment type="caution">
    <text evidence="11">The sequence shown here is derived from an EMBL/GenBank/DDBJ whole genome shotgun (WGS) entry which is preliminary data.</text>
</comment>
<accession>A0A432MRK1</accession>
<keyword evidence="6 9" id="KW-1133">Transmembrane helix</keyword>
<evidence type="ECO:0000256" key="4">
    <source>
        <dbReference type="ARBA" id="ARBA00022692"/>
    </source>
</evidence>
<evidence type="ECO:0000256" key="2">
    <source>
        <dbReference type="ARBA" id="ARBA00022448"/>
    </source>
</evidence>
<evidence type="ECO:0000256" key="3">
    <source>
        <dbReference type="ARBA" id="ARBA00022475"/>
    </source>
</evidence>
<evidence type="ECO:0000313" key="12">
    <source>
        <dbReference type="Proteomes" id="UP000280296"/>
    </source>
</evidence>
<reference evidence="11 12" key="2">
    <citation type="submission" date="2019-01" db="EMBL/GenBank/DDBJ databases">
        <title>Tautonia sociabilis, a novel thermotolerant planctomycete of Isosphaeraceae family, isolated from a 4000 m deep subterranean habitat.</title>
        <authorList>
            <person name="Kovaleva O.L."/>
            <person name="Elcheninov A.G."/>
            <person name="Van Heerden E."/>
            <person name="Toshchakov S.V."/>
            <person name="Novikov A."/>
            <person name="Bonch-Osmolovskaya E.A."/>
            <person name="Kublanov I.V."/>
        </authorList>
    </citation>
    <scope>NUCLEOTIDE SEQUENCE [LARGE SCALE GENOMIC DNA]</scope>
    <source>
        <strain evidence="11 12">GM2012</strain>
    </source>
</reference>
<feature type="region of interest" description="Disordered" evidence="10">
    <location>
        <begin position="53"/>
        <end position="74"/>
    </location>
</feature>
<dbReference type="Gene3D" id="1.20.5.3310">
    <property type="match status" value="1"/>
</dbReference>
<dbReference type="GO" id="GO:0033281">
    <property type="term" value="C:TAT protein transport complex"/>
    <property type="evidence" value="ECO:0007669"/>
    <property type="project" value="UniProtKB-UniRule"/>
</dbReference>
<dbReference type="Pfam" id="PF02416">
    <property type="entry name" value="TatA_B_E"/>
    <property type="match status" value="1"/>
</dbReference>
<keyword evidence="7 9" id="KW-0811">Translocation</keyword>
<evidence type="ECO:0000256" key="9">
    <source>
        <dbReference type="HAMAP-Rule" id="MF_00236"/>
    </source>
</evidence>
<comment type="function">
    <text evidence="9">Part of the twin-arginine translocation (Tat) system that transports large folded proteins containing a characteristic twin-arginine motif in their signal peptide across membranes. TatA could form the protein-conducting channel of the Tat system.</text>
</comment>
<evidence type="ECO:0000256" key="1">
    <source>
        <dbReference type="ARBA" id="ARBA00004162"/>
    </source>
</evidence>
<keyword evidence="2 9" id="KW-0813">Transport</keyword>
<comment type="subunit">
    <text evidence="9">Forms a complex with TatC.</text>
</comment>
<evidence type="ECO:0000256" key="7">
    <source>
        <dbReference type="ARBA" id="ARBA00023010"/>
    </source>
</evidence>
<proteinExistence type="inferred from homology"/>
<evidence type="ECO:0000256" key="8">
    <source>
        <dbReference type="ARBA" id="ARBA00023136"/>
    </source>
</evidence>
<protein>
    <recommendedName>
        <fullName evidence="9">Sec-independent protein translocase protein TatA</fullName>
    </recommendedName>
</protein>
<keyword evidence="3 9" id="KW-1003">Cell membrane</keyword>
<dbReference type="PANTHER" id="PTHR42982:SF1">
    <property type="entry name" value="SEC-INDEPENDENT PROTEIN TRANSLOCASE PROTEIN TATA"/>
    <property type="match status" value="1"/>
</dbReference>
<dbReference type="OrthoDB" id="282899at2"/>
<keyword evidence="4 9" id="KW-0812">Transmembrane</keyword>
<dbReference type="Proteomes" id="UP000280296">
    <property type="component" value="Unassembled WGS sequence"/>
</dbReference>